<feature type="domain" description="CdiA toxin EC869-like" evidence="3">
    <location>
        <begin position="398"/>
        <end position="523"/>
    </location>
</feature>
<protein>
    <submittedName>
        <fullName evidence="4">SPP1 gp7 family putative phage head morphogenesis protein</fullName>
    </submittedName>
</protein>
<feature type="domain" description="Phage head morphogenesis" evidence="2">
    <location>
        <begin position="109"/>
        <end position="166"/>
    </location>
</feature>
<dbReference type="Gene3D" id="3.40.1350.110">
    <property type="match status" value="1"/>
</dbReference>
<proteinExistence type="predicted"/>
<name>A0AAE3VP11_9HYPH</name>
<evidence type="ECO:0000259" key="3">
    <source>
        <dbReference type="Pfam" id="PF21111"/>
    </source>
</evidence>
<dbReference type="RefSeq" id="WP_306885329.1">
    <property type="nucleotide sequence ID" value="NZ_JAUSUL010000002.1"/>
</dbReference>
<reference evidence="4" key="1">
    <citation type="submission" date="2023-07" db="EMBL/GenBank/DDBJ databases">
        <title>Genomic Encyclopedia of Type Strains, Phase IV (KMG-IV): sequencing the most valuable type-strain genomes for metagenomic binning, comparative biology and taxonomic classification.</title>
        <authorList>
            <person name="Goeker M."/>
        </authorList>
    </citation>
    <scope>NUCLEOTIDE SEQUENCE</scope>
    <source>
        <strain evidence="4">DSM 21202</strain>
    </source>
</reference>
<evidence type="ECO:0000259" key="2">
    <source>
        <dbReference type="Pfam" id="PF04233"/>
    </source>
</evidence>
<keyword evidence="5" id="KW-1185">Reference proteome</keyword>
<dbReference type="Pfam" id="PF04233">
    <property type="entry name" value="Phage_Mu_F"/>
    <property type="match status" value="1"/>
</dbReference>
<feature type="compositionally biased region" description="Basic and acidic residues" evidence="1">
    <location>
        <begin position="1"/>
        <end position="10"/>
    </location>
</feature>
<comment type="caution">
    <text evidence="4">The sequence shown here is derived from an EMBL/GenBank/DDBJ whole genome shotgun (WGS) entry which is preliminary data.</text>
</comment>
<feature type="region of interest" description="Disordered" evidence="1">
    <location>
        <begin position="1"/>
        <end position="26"/>
    </location>
</feature>
<organism evidence="4 5">
    <name type="scientific">Amorphus orientalis</name>
    <dbReference type="NCBI Taxonomy" id="649198"/>
    <lineage>
        <taxon>Bacteria</taxon>
        <taxon>Pseudomonadati</taxon>
        <taxon>Pseudomonadota</taxon>
        <taxon>Alphaproteobacteria</taxon>
        <taxon>Hyphomicrobiales</taxon>
        <taxon>Amorphaceae</taxon>
        <taxon>Amorphus</taxon>
    </lineage>
</organism>
<dbReference type="GO" id="GO:0004530">
    <property type="term" value="F:deoxyribonuclease I activity"/>
    <property type="evidence" value="ECO:0007669"/>
    <property type="project" value="InterPro"/>
</dbReference>
<dbReference type="Pfam" id="PF21111">
    <property type="entry name" value="CDI_toxin_EC869_like"/>
    <property type="match status" value="1"/>
</dbReference>
<dbReference type="InterPro" id="IPR033799">
    <property type="entry name" value="CdiA_EC869-like"/>
</dbReference>
<dbReference type="AlphaFoldDB" id="A0AAE3VP11"/>
<sequence>MAAIRFDPRAAGRSVPATKRADRSSKRARFAARLNADARANGRMLLSTLRALDLSPRDLPDITEPRAEALAEWDRRAPLLLGDPQGGAERRPAALQVLEDDIALRFTSRINAERQQALGIDRYVWRSRDDALVRPGHAVRDDRVFFWDEPPEGGHPGEAYNCRCVAEPVLADEPEWRPTIDGSYGRAIDRAILEGAFDAAIDFASDFLPSVDDLWALLDALAELAEVGADAAELAALVVRDALVGLDDGEVARRDALLGAAGAWARGLSRALRDAPALAEGLVAYVGALEARPAELDRAYRRGLATRADVEEAHRERSYVRTSAALYGLATALSARTAAKGLTTRLMRRLGRRTDLGDEAVGASLLARARRARAVSPHADWRRIDNPGIQWGRGIRQQGHPWEQHLATRGDLGEWIAERAPNFKTFDFFDESKGLATSAKTLDTRALSYVRQPRRIFVAMKGYIDKAYAFDRHRVGRYEIRVAQIESITLKLAVPVGTSHEQIKEINRARAYAESLGIEMEVTFVR</sequence>
<dbReference type="InterPro" id="IPR006528">
    <property type="entry name" value="Phage_head_morphogenesis_dom"/>
</dbReference>
<dbReference type="EMBL" id="JAUSUL010000002">
    <property type="protein sequence ID" value="MDQ0315500.1"/>
    <property type="molecule type" value="Genomic_DNA"/>
</dbReference>
<evidence type="ECO:0000313" key="5">
    <source>
        <dbReference type="Proteomes" id="UP001229244"/>
    </source>
</evidence>
<dbReference type="CDD" id="cd13444">
    <property type="entry name" value="CDI_toxin_EC869_like"/>
    <property type="match status" value="1"/>
</dbReference>
<accession>A0AAE3VP11</accession>
<evidence type="ECO:0000313" key="4">
    <source>
        <dbReference type="EMBL" id="MDQ0315500.1"/>
    </source>
</evidence>
<evidence type="ECO:0000256" key="1">
    <source>
        <dbReference type="SAM" id="MobiDB-lite"/>
    </source>
</evidence>
<dbReference type="Proteomes" id="UP001229244">
    <property type="component" value="Unassembled WGS sequence"/>
</dbReference>
<dbReference type="NCBIfam" id="TIGR01641">
    <property type="entry name" value="phageSPP1_gp7"/>
    <property type="match status" value="1"/>
</dbReference>
<gene>
    <name evidence="4" type="ORF">J2S73_001957</name>
</gene>